<dbReference type="Proteomes" id="UP001652660">
    <property type="component" value="Chromosome 6e"/>
</dbReference>
<accession>A0ABM4UYW8</accession>
<dbReference type="SMART" id="SM01224">
    <property type="entry name" value="G_gamma"/>
    <property type="match status" value="1"/>
</dbReference>
<feature type="region of interest" description="Disordered" evidence="2">
    <location>
        <begin position="1"/>
        <end position="26"/>
    </location>
</feature>
<evidence type="ECO:0000256" key="2">
    <source>
        <dbReference type="SAM" id="MobiDB-lite"/>
    </source>
</evidence>
<dbReference type="Pfam" id="PF00631">
    <property type="entry name" value="G-gamma"/>
    <property type="match status" value="1"/>
</dbReference>
<keyword evidence="4" id="KW-1185">Reference proteome</keyword>
<feature type="domain" description="G protein gamma" evidence="3">
    <location>
        <begin position="33"/>
        <end position="94"/>
    </location>
</feature>
<evidence type="ECO:0000313" key="4">
    <source>
        <dbReference type="Proteomes" id="UP001652660"/>
    </source>
</evidence>
<reference evidence="5 6" key="1">
    <citation type="submission" date="2025-05" db="UniProtKB">
        <authorList>
            <consortium name="RefSeq"/>
        </authorList>
    </citation>
    <scope>IDENTIFICATION</scope>
    <source>
        <tissue evidence="5 6">Leaves</tissue>
    </source>
</reference>
<dbReference type="RefSeq" id="XP_071912473.1">
    <property type="nucleotide sequence ID" value="XM_072056372.1"/>
</dbReference>
<dbReference type="RefSeq" id="XP_071912472.1">
    <property type="nucleotide sequence ID" value="XM_072056371.1"/>
</dbReference>
<protein>
    <submittedName>
        <fullName evidence="5 6">Guanine nucleotide-binding protein subunit gamma 3-like</fullName>
    </submittedName>
</protein>
<evidence type="ECO:0000256" key="1">
    <source>
        <dbReference type="SAM" id="Coils"/>
    </source>
</evidence>
<feature type="coiled-coil region" evidence="1">
    <location>
        <begin position="30"/>
        <end position="57"/>
    </location>
</feature>
<sequence>MAGLGSTAKAPSLPPPRPKSPPEYPDLYGKRRELAKVQMLEREIRFLEDELKFVEGLQPASRSCKDVADYATANSDPLMPATKRVHRSCCFWKWLCGSSCFSFSWICCQGCVPHLEIPRCCGCSNLCDCSISSSCPSSCPSCTSIRCSKPKCHCCSCSCFSSLCFRKPACGLSCRIPKCPSCSNCCFCNGCTSCYPKCLKVNLCNGCCTKGCCYNCYICY</sequence>
<dbReference type="InterPro" id="IPR055305">
    <property type="entry name" value="GG3-like"/>
</dbReference>
<dbReference type="InterPro" id="IPR015898">
    <property type="entry name" value="G-protein_gamma-like_dom"/>
</dbReference>
<name>A0ABM4UYW8_COFAR</name>
<dbReference type="PANTHER" id="PTHR32378:SF10">
    <property type="entry name" value="GUANINE NUCLEOTIDE-BINDING PROTEIN SUBUNIT GAMMA 3"/>
    <property type="match status" value="1"/>
</dbReference>
<organism evidence="4 5">
    <name type="scientific">Coffea arabica</name>
    <name type="common">Arabian coffee</name>
    <dbReference type="NCBI Taxonomy" id="13443"/>
    <lineage>
        <taxon>Eukaryota</taxon>
        <taxon>Viridiplantae</taxon>
        <taxon>Streptophyta</taxon>
        <taxon>Embryophyta</taxon>
        <taxon>Tracheophyta</taxon>
        <taxon>Spermatophyta</taxon>
        <taxon>Magnoliopsida</taxon>
        <taxon>eudicotyledons</taxon>
        <taxon>Gunneridae</taxon>
        <taxon>Pentapetalae</taxon>
        <taxon>asterids</taxon>
        <taxon>lamiids</taxon>
        <taxon>Gentianales</taxon>
        <taxon>Rubiaceae</taxon>
        <taxon>Ixoroideae</taxon>
        <taxon>Gardenieae complex</taxon>
        <taxon>Bertiereae - Coffeeae clade</taxon>
        <taxon>Coffeeae</taxon>
        <taxon>Coffea</taxon>
    </lineage>
</organism>
<proteinExistence type="predicted"/>
<keyword evidence="1" id="KW-0175">Coiled coil</keyword>
<evidence type="ECO:0000313" key="5">
    <source>
        <dbReference type="RefSeq" id="XP_071912472.1"/>
    </source>
</evidence>
<feature type="compositionally biased region" description="Pro residues" evidence="2">
    <location>
        <begin position="12"/>
        <end position="24"/>
    </location>
</feature>
<dbReference type="PANTHER" id="PTHR32378">
    <property type="entry name" value="GUANINE NUCLEOTIDE-BINDING PROTEIN SUBUNIT GAMMA 3"/>
    <property type="match status" value="1"/>
</dbReference>
<dbReference type="GeneID" id="140010006"/>
<evidence type="ECO:0000313" key="6">
    <source>
        <dbReference type="RefSeq" id="XP_071912473.1"/>
    </source>
</evidence>
<gene>
    <name evidence="5 6" type="primary">LOC140010006</name>
</gene>
<evidence type="ECO:0000259" key="3">
    <source>
        <dbReference type="SMART" id="SM01224"/>
    </source>
</evidence>